<dbReference type="Gene3D" id="3.90.180.10">
    <property type="entry name" value="Medium-chain alcohol dehydrogenases, catalytic domain"/>
    <property type="match status" value="1"/>
</dbReference>
<sequence length="77" mass="8544">MRLGGIISVYGMTVAPQVTFTMSAVLKSVDLKGSTMGSRAEFEQMARFVDEHRVRPVVSGVWKGLTKENVEATYEVY</sequence>
<accession>A0A433D565</accession>
<evidence type="ECO:0000313" key="2">
    <source>
        <dbReference type="Proteomes" id="UP000268093"/>
    </source>
</evidence>
<dbReference type="Gene3D" id="3.40.50.720">
    <property type="entry name" value="NAD(P)-binding Rossmann-like Domain"/>
    <property type="match status" value="1"/>
</dbReference>
<dbReference type="EMBL" id="RBNI01006522">
    <property type="protein sequence ID" value="RUP45964.1"/>
    <property type="molecule type" value="Genomic_DNA"/>
</dbReference>
<gene>
    <name evidence="1" type="ORF">BC936DRAFT_147514</name>
</gene>
<dbReference type="Proteomes" id="UP000268093">
    <property type="component" value="Unassembled WGS sequence"/>
</dbReference>
<dbReference type="PANTHER" id="PTHR45033">
    <property type="match status" value="1"/>
</dbReference>
<keyword evidence="2" id="KW-1185">Reference proteome</keyword>
<organism evidence="1 2">
    <name type="scientific">Jimgerdemannia flammicorona</name>
    <dbReference type="NCBI Taxonomy" id="994334"/>
    <lineage>
        <taxon>Eukaryota</taxon>
        <taxon>Fungi</taxon>
        <taxon>Fungi incertae sedis</taxon>
        <taxon>Mucoromycota</taxon>
        <taxon>Mucoromycotina</taxon>
        <taxon>Endogonomycetes</taxon>
        <taxon>Endogonales</taxon>
        <taxon>Endogonaceae</taxon>
        <taxon>Jimgerdemannia</taxon>
    </lineage>
</organism>
<dbReference type="InterPro" id="IPR036291">
    <property type="entry name" value="NAD(P)-bd_dom_sf"/>
</dbReference>
<dbReference type="SUPFAM" id="SSF51735">
    <property type="entry name" value="NAD(P)-binding Rossmann-fold domains"/>
    <property type="match status" value="1"/>
</dbReference>
<proteinExistence type="predicted"/>
<comment type="caution">
    <text evidence="1">The sequence shown here is derived from an EMBL/GenBank/DDBJ whole genome shotgun (WGS) entry which is preliminary data.</text>
</comment>
<evidence type="ECO:0000313" key="1">
    <source>
        <dbReference type="EMBL" id="RUP45964.1"/>
    </source>
</evidence>
<protein>
    <submittedName>
        <fullName evidence="1">Uncharacterized protein</fullName>
    </submittedName>
</protein>
<name>A0A433D565_9FUNG</name>
<dbReference type="PANTHER" id="PTHR45033:SF3">
    <property type="entry name" value="DEHYDROGENASE, PUTATIVE (AFU_ORTHOLOGUE AFUA_2G13270)-RELATED"/>
    <property type="match status" value="1"/>
</dbReference>
<reference evidence="1 2" key="1">
    <citation type="journal article" date="2018" name="New Phytol.">
        <title>Phylogenomics of Endogonaceae and evolution of mycorrhizas within Mucoromycota.</title>
        <authorList>
            <person name="Chang Y."/>
            <person name="Desiro A."/>
            <person name="Na H."/>
            <person name="Sandor L."/>
            <person name="Lipzen A."/>
            <person name="Clum A."/>
            <person name="Barry K."/>
            <person name="Grigoriev I.V."/>
            <person name="Martin F.M."/>
            <person name="Stajich J.E."/>
            <person name="Smith M.E."/>
            <person name="Bonito G."/>
            <person name="Spatafora J.W."/>
        </authorList>
    </citation>
    <scope>NUCLEOTIDE SEQUENCE [LARGE SCALE GENOMIC DNA]</scope>
    <source>
        <strain evidence="1 2">GMNB39</strain>
    </source>
</reference>
<dbReference type="InterPro" id="IPR052711">
    <property type="entry name" value="Zinc_ADH-like"/>
</dbReference>
<dbReference type="OrthoDB" id="449487at2759"/>